<keyword evidence="4" id="KW-1185">Reference proteome</keyword>
<keyword evidence="2" id="KW-0732">Signal</keyword>
<dbReference type="AlphaFoldDB" id="A0A160NZN6"/>
<dbReference type="KEGG" id="slau:SLA_2588"/>
<sequence length="202" mass="20985">MRLRNALALAALTAAVPAAPVVSVPLAQAHAQEIPARAQTRAPGCGAAGAREFPVEAVIRGGPVDYPPGGGFRTWDLDLTNTTGAPCGDLHPVLVLADHDRALRPAQIRAEFHDAEARQWRRVTFEGTDQDESVGVFDEAPATPGGGRAFRGFTVPAGGTLTVPYGSRSARAPRPRRSRSAPRSCGNGATTATGSGRRACTG</sequence>
<accession>A0A160NZN6</accession>
<proteinExistence type="predicted"/>
<organism evidence="3 4">
    <name type="scientific">Streptomyces laurentii</name>
    <dbReference type="NCBI Taxonomy" id="39478"/>
    <lineage>
        <taxon>Bacteria</taxon>
        <taxon>Bacillati</taxon>
        <taxon>Actinomycetota</taxon>
        <taxon>Actinomycetes</taxon>
        <taxon>Kitasatosporales</taxon>
        <taxon>Streptomycetaceae</taxon>
        <taxon>Streptomyces</taxon>
    </lineage>
</organism>
<evidence type="ECO:0000256" key="2">
    <source>
        <dbReference type="SAM" id="SignalP"/>
    </source>
</evidence>
<evidence type="ECO:0000313" key="3">
    <source>
        <dbReference type="EMBL" id="BAU83511.1"/>
    </source>
</evidence>
<feature type="chain" id="PRO_5038419230" evidence="2">
    <location>
        <begin position="19"/>
        <end position="202"/>
    </location>
</feature>
<feature type="region of interest" description="Disordered" evidence="1">
    <location>
        <begin position="164"/>
        <end position="202"/>
    </location>
</feature>
<dbReference type="EMBL" id="AP017424">
    <property type="protein sequence ID" value="BAU83511.1"/>
    <property type="molecule type" value="Genomic_DNA"/>
</dbReference>
<feature type="compositionally biased region" description="Basic residues" evidence="1">
    <location>
        <begin position="171"/>
        <end position="180"/>
    </location>
</feature>
<gene>
    <name evidence="3" type="ORF">SLA_2588</name>
</gene>
<reference evidence="3 4" key="1">
    <citation type="journal article" date="2016" name="Genome Announc.">
        <title>Complete Genome Sequence of Thiostrepton-Producing Streptomyces laurentii ATCC 31255.</title>
        <authorList>
            <person name="Doi K."/>
            <person name="Fujino Y."/>
            <person name="Nagayoshi Y."/>
            <person name="Ohshima T."/>
            <person name="Ogata S."/>
        </authorList>
    </citation>
    <scope>NUCLEOTIDE SEQUENCE [LARGE SCALE GENOMIC DNA]</scope>
    <source>
        <strain evidence="3 4">ATCC 31255</strain>
    </source>
</reference>
<feature type="signal peptide" evidence="2">
    <location>
        <begin position="1"/>
        <end position="18"/>
    </location>
</feature>
<dbReference type="Proteomes" id="UP000217676">
    <property type="component" value="Chromosome"/>
</dbReference>
<name>A0A160NZN6_STRLU</name>
<protein>
    <submittedName>
        <fullName evidence="3">Uncharacterized protein</fullName>
    </submittedName>
</protein>
<evidence type="ECO:0000313" key="4">
    <source>
        <dbReference type="Proteomes" id="UP000217676"/>
    </source>
</evidence>
<evidence type="ECO:0000256" key="1">
    <source>
        <dbReference type="SAM" id="MobiDB-lite"/>
    </source>
</evidence>